<dbReference type="Proteomes" id="UP000027195">
    <property type="component" value="Unassembled WGS sequence"/>
</dbReference>
<comment type="pathway">
    <text evidence="2">Secondary metabolite biosynthesis.</text>
</comment>
<evidence type="ECO:0000256" key="8">
    <source>
        <dbReference type="ARBA" id="ARBA00023033"/>
    </source>
</evidence>
<dbReference type="GO" id="GO:0016705">
    <property type="term" value="F:oxidoreductase activity, acting on paired donors, with incorporation or reduction of molecular oxygen"/>
    <property type="evidence" value="ECO:0007669"/>
    <property type="project" value="InterPro"/>
</dbReference>
<evidence type="ECO:0008006" key="12">
    <source>
        <dbReference type="Google" id="ProtNLM"/>
    </source>
</evidence>
<evidence type="ECO:0000256" key="9">
    <source>
        <dbReference type="RuleBase" id="RU000461"/>
    </source>
</evidence>
<evidence type="ECO:0000256" key="3">
    <source>
        <dbReference type="ARBA" id="ARBA00010617"/>
    </source>
</evidence>
<evidence type="ECO:0000256" key="7">
    <source>
        <dbReference type="ARBA" id="ARBA00023004"/>
    </source>
</evidence>
<dbReference type="Pfam" id="PF00067">
    <property type="entry name" value="p450"/>
    <property type="match status" value="1"/>
</dbReference>
<reference evidence="11" key="1">
    <citation type="journal article" date="2014" name="Proc. Natl. Acad. Sci. U.S.A.">
        <title>Extensive sampling of basidiomycete genomes demonstrates inadequacy of the white-rot/brown-rot paradigm for wood decay fungi.</title>
        <authorList>
            <person name="Riley R."/>
            <person name="Salamov A.A."/>
            <person name="Brown D.W."/>
            <person name="Nagy L.G."/>
            <person name="Floudas D."/>
            <person name="Held B.W."/>
            <person name="Levasseur A."/>
            <person name="Lombard V."/>
            <person name="Morin E."/>
            <person name="Otillar R."/>
            <person name="Lindquist E.A."/>
            <person name="Sun H."/>
            <person name="LaButti K.M."/>
            <person name="Schmutz J."/>
            <person name="Jabbour D."/>
            <person name="Luo H."/>
            <person name="Baker S.E."/>
            <person name="Pisabarro A.G."/>
            <person name="Walton J.D."/>
            <person name="Blanchette R.A."/>
            <person name="Henrissat B."/>
            <person name="Martin F."/>
            <person name="Cullen D."/>
            <person name="Hibbett D.S."/>
            <person name="Grigoriev I.V."/>
        </authorList>
    </citation>
    <scope>NUCLEOTIDE SEQUENCE [LARGE SCALE GENOMIC DNA]</scope>
    <source>
        <strain evidence="11">FD-172 SS1</strain>
    </source>
</reference>
<evidence type="ECO:0000256" key="5">
    <source>
        <dbReference type="ARBA" id="ARBA00022723"/>
    </source>
</evidence>
<evidence type="ECO:0000313" key="11">
    <source>
        <dbReference type="Proteomes" id="UP000027195"/>
    </source>
</evidence>
<dbReference type="EMBL" id="KL198088">
    <property type="protein sequence ID" value="KDQ08591.1"/>
    <property type="molecule type" value="Genomic_DNA"/>
</dbReference>
<evidence type="ECO:0000256" key="4">
    <source>
        <dbReference type="ARBA" id="ARBA00022617"/>
    </source>
</evidence>
<keyword evidence="8 9" id="KW-0503">Monooxygenase</keyword>
<keyword evidence="6 9" id="KW-0560">Oxidoreductase</keyword>
<name>A0A067MAF5_BOTB1</name>
<dbReference type="Gene3D" id="1.10.630.10">
    <property type="entry name" value="Cytochrome P450"/>
    <property type="match status" value="1"/>
</dbReference>
<dbReference type="InterPro" id="IPR036396">
    <property type="entry name" value="Cyt_P450_sf"/>
</dbReference>
<keyword evidence="7 9" id="KW-0408">Iron</keyword>
<dbReference type="STRING" id="930990.A0A067MAF5"/>
<dbReference type="PROSITE" id="PS00086">
    <property type="entry name" value="CYTOCHROME_P450"/>
    <property type="match status" value="1"/>
</dbReference>
<evidence type="ECO:0000313" key="10">
    <source>
        <dbReference type="EMBL" id="KDQ08591.1"/>
    </source>
</evidence>
<dbReference type="GO" id="GO:0004497">
    <property type="term" value="F:monooxygenase activity"/>
    <property type="evidence" value="ECO:0007669"/>
    <property type="project" value="UniProtKB-KW"/>
</dbReference>
<evidence type="ECO:0000256" key="1">
    <source>
        <dbReference type="ARBA" id="ARBA00001971"/>
    </source>
</evidence>
<dbReference type="OrthoDB" id="1470350at2759"/>
<proteinExistence type="inferred from homology"/>
<evidence type="ECO:0000256" key="6">
    <source>
        <dbReference type="ARBA" id="ARBA00023002"/>
    </source>
</evidence>
<evidence type="ECO:0000256" key="2">
    <source>
        <dbReference type="ARBA" id="ARBA00005179"/>
    </source>
</evidence>
<keyword evidence="4 9" id="KW-0349">Heme</keyword>
<comment type="cofactor">
    <cofactor evidence="1">
        <name>heme</name>
        <dbReference type="ChEBI" id="CHEBI:30413"/>
    </cofactor>
</comment>
<dbReference type="SUPFAM" id="SSF48264">
    <property type="entry name" value="Cytochrome P450"/>
    <property type="match status" value="1"/>
</dbReference>
<gene>
    <name evidence="10" type="ORF">BOTBODRAFT_165681</name>
</gene>
<dbReference type="InterPro" id="IPR001128">
    <property type="entry name" value="Cyt_P450"/>
</dbReference>
<dbReference type="InParanoid" id="A0A067MAF5"/>
<dbReference type="GO" id="GO:0020037">
    <property type="term" value="F:heme binding"/>
    <property type="evidence" value="ECO:0007669"/>
    <property type="project" value="InterPro"/>
</dbReference>
<organism evidence="10 11">
    <name type="scientific">Botryobasidium botryosum (strain FD-172 SS1)</name>
    <dbReference type="NCBI Taxonomy" id="930990"/>
    <lineage>
        <taxon>Eukaryota</taxon>
        <taxon>Fungi</taxon>
        <taxon>Dikarya</taxon>
        <taxon>Basidiomycota</taxon>
        <taxon>Agaricomycotina</taxon>
        <taxon>Agaricomycetes</taxon>
        <taxon>Cantharellales</taxon>
        <taxon>Botryobasidiaceae</taxon>
        <taxon>Botryobasidium</taxon>
    </lineage>
</organism>
<protein>
    <recommendedName>
        <fullName evidence="12">Cytochrome P450</fullName>
    </recommendedName>
</protein>
<sequence>MLDIILVLLVTAFVISRVFKFISGLQAGCLPFAVGYTPGFRCALSPFSRPGAILPTRLNTLFTNVGTNFLWEFKRSEAFKSRPDVISVVPWLYGRPAIYVSSLEPMRQILGYTSDYDKWTDNPFSVLFGDSVATSTKETWKVHKRIMQPAFSQELMALVWKESLRNFQEMVVSKGWEGREAFSVPVVNSLLSKARAHWYYFSFTYSIVSSCAFGFPFYWTKPSAALEKYATIQEWALSAFADMNIRALVPRWGYLFAFKGLQRIEHEFNEIDSFLKSEIALRREKIKSEELAGDDMSAGTLFDNIVKANIDGGRFAFNEREVIANMFAVILAGHEGTSRTLTVALALLSLHQDEQDKAFREIMQNLSDAPELAAQDPGSFKHVQNIVREAVRLYPPSPQLTRQVMRDTQLIRTDPATGKASADLVLKKGTIACVDLLGIHYNPRYFPEPDAFKPSRWDDGTCNNDAFAGFGYGPRTCMGRKFGMIEATCLLVVLLRDWKVDVDLADGETGEAWRERVLNAKVHVLLGLGPVPIRFTRRK</sequence>
<dbReference type="AlphaFoldDB" id="A0A067MAF5"/>
<comment type="similarity">
    <text evidence="3 9">Belongs to the cytochrome P450 family.</text>
</comment>
<dbReference type="PRINTS" id="PR00385">
    <property type="entry name" value="P450"/>
</dbReference>
<dbReference type="GO" id="GO:0005506">
    <property type="term" value="F:iron ion binding"/>
    <property type="evidence" value="ECO:0007669"/>
    <property type="project" value="InterPro"/>
</dbReference>
<keyword evidence="11" id="KW-1185">Reference proteome</keyword>
<dbReference type="PANTHER" id="PTHR24305:SF166">
    <property type="entry name" value="CYTOCHROME P450 12A4, MITOCHONDRIAL-RELATED"/>
    <property type="match status" value="1"/>
</dbReference>
<keyword evidence="5 9" id="KW-0479">Metal-binding</keyword>
<dbReference type="PANTHER" id="PTHR24305">
    <property type="entry name" value="CYTOCHROME P450"/>
    <property type="match status" value="1"/>
</dbReference>
<dbReference type="InterPro" id="IPR017972">
    <property type="entry name" value="Cyt_P450_CS"/>
</dbReference>
<dbReference type="InterPro" id="IPR050121">
    <property type="entry name" value="Cytochrome_P450_monoxygenase"/>
</dbReference>
<dbReference type="HOGENOM" id="CLU_001570_25_0_1"/>
<accession>A0A067MAF5</accession>